<dbReference type="EMBL" id="NBNE01020717">
    <property type="protein sequence ID" value="OWY91241.1"/>
    <property type="molecule type" value="Genomic_DNA"/>
</dbReference>
<feature type="compositionally biased region" description="Basic and acidic residues" evidence="1">
    <location>
        <begin position="147"/>
        <end position="159"/>
    </location>
</feature>
<organism evidence="2 3">
    <name type="scientific">Phytophthora megakarya</name>
    <dbReference type="NCBI Taxonomy" id="4795"/>
    <lineage>
        <taxon>Eukaryota</taxon>
        <taxon>Sar</taxon>
        <taxon>Stramenopiles</taxon>
        <taxon>Oomycota</taxon>
        <taxon>Peronosporomycetes</taxon>
        <taxon>Peronosporales</taxon>
        <taxon>Peronosporaceae</taxon>
        <taxon>Phytophthora</taxon>
    </lineage>
</organism>
<feature type="non-terminal residue" evidence="2">
    <location>
        <position position="1"/>
    </location>
</feature>
<feature type="region of interest" description="Disordered" evidence="1">
    <location>
        <begin position="1"/>
        <end position="160"/>
    </location>
</feature>
<dbReference type="OrthoDB" id="127198at2759"/>
<dbReference type="AlphaFoldDB" id="A0A225UE56"/>
<gene>
    <name evidence="2" type="ORF">PHMEG_00040265</name>
</gene>
<evidence type="ECO:0000313" key="3">
    <source>
        <dbReference type="Proteomes" id="UP000198211"/>
    </source>
</evidence>
<evidence type="ECO:0008006" key="4">
    <source>
        <dbReference type="Google" id="ProtNLM"/>
    </source>
</evidence>
<reference evidence="3" key="1">
    <citation type="submission" date="2017-03" db="EMBL/GenBank/DDBJ databases">
        <title>Phytopthora megakarya and P. palmivora, two closely related causual agents of cacao black pod achieved similar genome size and gene model numbers by different mechanisms.</title>
        <authorList>
            <person name="Ali S."/>
            <person name="Shao J."/>
            <person name="Larry D.J."/>
            <person name="Kronmiller B."/>
            <person name="Shen D."/>
            <person name="Strem M.D."/>
            <person name="Melnick R.L."/>
            <person name="Guiltinan M.J."/>
            <person name="Tyler B.M."/>
            <person name="Meinhardt L.W."/>
            <person name="Bailey B.A."/>
        </authorList>
    </citation>
    <scope>NUCLEOTIDE SEQUENCE [LARGE SCALE GENOMIC DNA]</scope>
    <source>
        <strain evidence="3">zdho120</strain>
    </source>
</reference>
<evidence type="ECO:0000256" key="1">
    <source>
        <dbReference type="SAM" id="MobiDB-lite"/>
    </source>
</evidence>
<feature type="compositionally biased region" description="Basic residues" evidence="1">
    <location>
        <begin position="134"/>
        <end position="146"/>
    </location>
</feature>
<feature type="compositionally biased region" description="Basic and acidic residues" evidence="1">
    <location>
        <begin position="26"/>
        <end position="38"/>
    </location>
</feature>
<accession>A0A225UE56</accession>
<proteinExistence type="predicted"/>
<dbReference type="Proteomes" id="UP000198211">
    <property type="component" value="Unassembled WGS sequence"/>
</dbReference>
<sequence>ELDSGRQLFLLTHPAVRVPGSSGDSQEFHRESDEDATKIKLKPGIEASEEGVSPQTLLSEAGYTQSQSDGRSSDNAKEQGPDMDLEEKPRPPPQALSGAPADGGIGHDPPVEARTSQSERTSSISTPSASRDAAKRKKPKSARKQLKAPDSDTEDRRDQQWTNEDLAQTFYKKDLFSFLLDDPVMKILRPMLIGELRHHTRGVQCE</sequence>
<keyword evidence="3" id="KW-1185">Reference proteome</keyword>
<protein>
    <recommendedName>
        <fullName evidence="4">Eukaryotic/viral aspartic protease</fullName>
    </recommendedName>
</protein>
<name>A0A225UE56_9STRA</name>
<feature type="compositionally biased region" description="Basic and acidic residues" evidence="1">
    <location>
        <begin position="71"/>
        <end position="90"/>
    </location>
</feature>
<feature type="compositionally biased region" description="Polar residues" evidence="1">
    <location>
        <begin position="114"/>
        <end position="127"/>
    </location>
</feature>
<evidence type="ECO:0000313" key="2">
    <source>
        <dbReference type="EMBL" id="OWY91241.1"/>
    </source>
</evidence>
<comment type="caution">
    <text evidence="2">The sequence shown here is derived from an EMBL/GenBank/DDBJ whole genome shotgun (WGS) entry which is preliminary data.</text>
</comment>
<feature type="compositionally biased region" description="Polar residues" evidence="1">
    <location>
        <begin position="53"/>
        <end position="70"/>
    </location>
</feature>